<evidence type="ECO:0000256" key="2">
    <source>
        <dbReference type="ARBA" id="ARBA00004771"/>
    </source>
</evidence>
<evidence type="ECO:0000256" key="1">
    <source>
        <dbReference type="ARBA" id="ARBA00004477"/>
    </source>
</evidence>
<name>A0A9W7B9V6_9STRA</name>
<gene>
    <name evidence="15" type="ORF">TrST_g4852</name>
</gene>
<keyword evidence="9 14" id="KW-0256">Endoplasmic reticulum</keyword>
<accession>A0A9W7B9V6</accession>
<evidence type="ECO:0000256" key="3">
    <source>
        <dbReference type="ARBA" id="ARBA00005189"/>
    </source>
</evidence>
<evidence type="ECO:0000256" key="7">
    <source>
        <dbReference type="ARBA" id="ARBA00022692"/>
    </source>
</evidence>
<keyword evidence="8" id="KW-0319">Glycerol metabolism</keyword>
<feature type="transmembrane region" description="Helical" evidence="14">
    <location>
        <begin position="33"/>
        <end position="57"/>
    </location>
</feature>
<keyword evidence="5" id="KW-0444">Lipid biosynthesis</keyword>
<dbReference type="InterPro" id="IPR007130">
    <property type="entry name" value="DAGAT"/>
</dbReference>
<keyword evidence="6 14" id="KW-0808">Transferase</keyword>
<comment type="caution">
    <text evidence="15">The sequence shown here is derived from an EMBL/GenBank/DDBJ whole genome shotgun (WGS) entry which is preliminary data.</text>
</comment>
<dbReference type="GO" id="GO:0019432">
    <property type="term" value="P:triglyceride biosynthetic process"/>
    <property type="evidence" value="ECO:0007669"/>
    <property type="project" value="TreeGrafter"/>
</dbReference>
<dbReference type="GO" id="GO:0005789">
    <property type="term" value="C:endoplasmic reticulum membrane"/>
    <property type="evidence" value="ECO:0007669"/>
    <property type="project" value="UniProtKB-SubCell"/>
</dbReference>
<dbReference type="AlphaFoldDB" id="A0A9W7B9V6"/>
<dbReference type="GO" id="GO:0006071">
    <property type="term" value="P:glycerol metabolic process"/>
    <property type="evidence" value="ECO:0007669"/>
    <property type="project" value="UniProtKB-KW"/>
</dbReference>
<dbReference type="GO" id="GO:0004144">
    <property type="term" value="F:diacylglycerol O-acyltransferase activity"/>
    <property type="evidence" value="ECO:0007669"/>
    <property type="project" value="TreeGrafter"/>
</dbReference>
<evidence type="ECO:0000256" key="4">
    <source>
        <dbReference type="ARBA" id="ARBA00005420"/>
    </source>
</evidence>
<dbReference type="EMBL" id="BRXY01000321">
    <property type="protein sequence ID" value="GMH86954.1"/>
    <property type="molecule type" value="Genomic_DNA"/>
</dbReference>
<evidence type="ECO:0000256" key="6">
    <source>
        <dbReference type="ARBA" id="ARBA00022679"/>
    </source>
</evidence>
<reference evidence="16" key="1">
    <citation type="journal article" date="2023" name="Commun. Biol.">
        <title>Genome analysis of Parmales, the sister group of diatoms, reveals the evolutionary specialization of diatoms from phago-mixotrophs to photoautotrophs.</title>
        <authorList>
            <person name="Ban H."/>
            <person name="Sato S."/>
            <person name="Yoshikawa S."/>
            <person name="Yamada K."/>
            <person name="Nakamura Y."/>
            <person name="Ichinomiya M."/>
            <person name="Sato N."/>
            <person name="Blanc-Mathieu R."/>
            <person name="Endo H."/>
            <person name="Kuwata A."/>
            <person name="Ogata H."/>
        </authorList>
    </citation>
    <scope>NUCLEOTIDE SEQUENCE [LARGE SCALE GENOMIC DNA]</scope>
    <source>
        <strain evidence="16">NIES 3701</strain>
    </source>
</reference>
<evidence type="ECO:0000313" key="15">
    <source>
        <dbReference type="EMBL" id="GMH86954.1"/>
    </source>
</evidence>
<keyword evidence="13" id="KW-0012">Acyltransferase</keyword>
<feature type="transmembrane region" description="Helical" evidence="14">
    <location>
        <begin position="69"/>
        <end position="90"/>
    </location>
</feature>
<keyword evidence="11" id="KW-0443">Lipid metabolism</keyword>
<protein>
    <recommendedName>
        <fullName evidence="14">Acyltransferase</fullName>
        <ecNumber evidence="14">2.3.1.-</ecNumber>
    </recommendedName>
</protein>
<proteinExistence type="inferred from homology"/>
<keyword evidence="7 14" id="KW-0812">Transmembrane</keyword>
<dbReference type="Pfam" id="PF03982">
    <property type="entry name" value="DAGAT"/>
    <property type="match status" value="1"/>
</dbReference>
<keyword evidence="16" id="KW-1185">Reference proteome</keyword>
<evidence type="ECO:0000256" key="14">
    <source>
        <dbReference type="RuleBase" id="RU367023"/>
    </source>
</evidence>
<dbReference type="Proteomes" id="UP001165085">
    <property type="component" value="Unassembled WGS sequence"/>
</dbReference>
<evidence type="ECO:0000256" key="5">
    <source>
        <dbReference type="ARBA" id="ARBA00022516"/>
    </source>
</evidence>
<evidence type="ECO:0000313" key="16">
    <source>
        <dbReference type="Proteomes" id="UP001165085"/>
    </source>
</evidence>
<organism evidence="15 16">
    <name type="scientific">Triparma strigata</name>
    <dbReference type="NCBI Taxonomy" id="1606541"/>
    <lineage>
        <taxon>Eukaryota</taxon>
        <taxon>Sar</taxon>
        <taxon>Stramenopiles</taxon>
        <taxon>Ochrophyta</taxon>
        <taxon>Bolidophyceae</taxon>
        <taxon>Parmales</taxon>
        <taxon>Triparmaceae</taxon>
        <taxon>Triparma</taxon>
    </lineage>
</organism>
<evidence type="ECO:0000256" key="8">
    <source>
        <dbReference type="ARBA" id="ARBA00022798"/>
    </source>
</evidence>
<sequence>MEVSCHDFQLLEEIVKLCNQFQMNNELFFTNSLVKAVVGASLSTLLLSSLYASWWAWSHKYATLRKHVPWRRAVVAYLIFWDVLIFEKILGMDRKLHMSLCKKGSRDGYSDDTGLKKYAKHSRVCWAAGPHHLLLPSFAFAFQAERDGIHDKMGVDMDDIFTAAATILFYIPFLRDLVITLGGRIASPEVLEGMKMFALAPGGIHEMIRQGKNHDRLYLRTGFIRFALRKNLDVCPIYLFDENECYKPISDLPEWCVTFQRWCHRRIGLGFSIWKGRWGIPFNPLPNGCEYVVGVGRPIDTAKFRDMEDQDEAIEKVMELYIAEVRRLFKELQTDTGRRKDVVLEIERLQSRSQRNKKTD</sequence>
<dbReference type="OrthoDB" id="264532at2759"/>
<evidence type="ECO:0000256" key="13">
    <source>
        <dbReference type="ARBA" id="ARBA00023315"/>
    </source>
</evidence>
<keyword evidence="10 14" id="KW-1133">Transmembrane helix</keyword>
<dbReference type="EC" id="2.3.1.-" evidence="14"/>
<comment type="pathway">
    <text evidence="3">Lipid metabolism.</text>
</comment>
<evidence type="ECO:0000256" key="9">
    <source>
        <dbReference type="ARBA" id="ARBA00022824"/>
    </source>
</evidence>
<dbReference type="PANTHER" id="PTHR12317">
    <property type="entry name" value="DIACYLGLYCEROL O-ACYLTRANSFERASE"/>
    <property type="match status" value="1"/>
</dbReference>
<comment type="pathway">
    <text evidence="2">Glycerolipid metabolism; triacylglycerol biosynthesis.</text>
</comment>
<evidence type="ECO:0000256" key="11">
    <source>
        <dbReference type="ARBA" id="ARBA00023098"/>
    </source>
</evidence>
<comment type="similarity">
    <text evidence="4 14">Belongs to the diacylglycerol acyltransferase family.</text>
</comment>
<evidence type="ECO:0000256" key="12">
    <source>
        <dbReference type="ARBA" id="ARBA00023136"/>
    </source>
</evidence>
<comment type="subcellular location">
    <subcellularLocation>
        <location evidence="1 14">Endoplasmic reticulum membrane</location>
        <topology evidence="1 14">Multi-pass membrane protein</topology>
    </subcellularLocation>
</comment>
<dbReference type="PANTHER" id="PTHR12317:SF0">
    <property type="entry name" value="ACYLTRANSFERASE"/>
    <property type="match status" value="1"/>
</dbReference>
<keyword evidence="12 14" id="KW-0472">Membrane</keyword>
<evidence type="ECO:0000256" key="10">
    <source>
        <dbReference type="ARBA" id="ARBA00022989"/>
    </source>
</evidence>